<dbReference type="EMBL" id="BPQM01000104">
    <property type="protein sequence ID" value="GJD80615.1"/>
    <property type="molecule type" value="Genomic_DNA"/>
</dbReference>
<evidence type="ECO:0000313" key="1">
    <source>
        <dbReference type="EMBL" id="GJD80615.1"/>
    </source>
</evidence>
<comment type="caution">
    <text evidence="1">The sequence shown here is derived from an EMBL/GenBank/DDBJ whole genome shotgun (WGS) entry which is preliminary data.</text>
</comment>
<proteinExistence type="predicted"/>
<reference evidence="1" key="2">
    <citation type="submission" date="2021-08" db="EMBL/GenBank/DDBJ databases">
        <authorList>
            <person name="Tani A."/>
            <person name="Ola A."/>
            <person name="Ogura Y."/>
            <person name="Katsura K."/>
            <person name="Hayashi T."/>
        </authorList>
    </citation>
    <scope>NUCLEOTIDE SEQUENCE</scope>
    <source>
        <strain evidence="1">NBRC 103626</strain>
    </source>
</reference>
<dbReference type="Proteomes" id="UP001055108">
    <property type="component" value="Unassembled WGS sequence"/>
</dbReference>
<organism evidence="1 2">
    <name type="scientific">Methylobacterium gregans</name>
    <dbReference type="NCBI Taxonomy" id="374424"/>
    <lineage>
        <taxon>Bacteria</taxon>
        <taxon>Pseudomonadati</taxon>
        <taxon>Pseudomonadota</taxon>
        <taxon>Alphaproteobacteria</taxon>
        <taxon>Hyphomicrobiales</taxon>
        <taxon>Methylobacteriaceae</taxon>
        <taxon>Methylobacterium</taxon>
    </lineage>
</organism>
<gene>
    <name evidence="1" type="ORF">NBEOAGPD_3856</name>
</gene>
<name>A0AA37HS50_9HYPH</name>
<reference evidence="1" key="1">
    <citation type="journal article" date="2016" name="Front. Microbiol.">
        <title>Genome Sequence of the Piezophilic, Mesophilic Sulfate-Reducing Bacterium Desulfovibrio indicus J2T.</title>
        <authorList>
            <person name="Cao J."/>
            <person name="Maignien L."/>
            <person name="Shao Z."/>
            <person name="Alain K."/>
            <person name="Jebbar M."/>
        </authorList>
    </citation>
    <scope>NUCLEOTIDE SEQUENCE</scope>
    <source>
        <strain evidence="1">NBRC 103626</strain>
    </source>
</reference>
<sequence>MRGPMNDESGTPLAIAVRALADVKLIDGGDSVDVRFTAADGRMVAVLIPRKAFAELQAAVLQDSETKTRR</sequence>
<evidence type="ECO:0000313" key="2">
    <source>
        <dbReference type="Proteomes" id="UP001055108"/>
    </source>
</evidence>
<accession>A0AA37HS50</accession>
<dbReference type="AlphaFoldDB" id="A0AA37HS50"/>
<protein>
    <submittedName>
        <fullName evidence="1">Uncharacterized protein</fullName>
    </submittedName>
</protein>
<keyword evidence="2" id="KW-1185">Reference proteome</keyword>